<dbReference type="GO" id="GO:0003341">
    <property type="term" value="P:cilium movement"/>
    <property type="evidence" value="ECO:0007669"/>
    <property type="project" value="InterPro"/>
</dbReference>
<dbReference type="Proteomes" id="UP001497482">
    <property type="component" value="Chromosome 22"/>
</dbReference>
<accession>A0AAV2LCE7</accession>
<dbReference type="PANTHER" id="PTHR46500">
    <property type="entry name" value="CILIA- AND FLAGELLA-ASSOCIATED PROTEIN 221"/>
    <property type="match status" value="1"/>
</dbReference>
<dbReference type="GO" id="GO:0044458">
    <property type="term" value="P:motile cilium assembly"/>
    <property type="evidence" value="ECO:0007669"/>
    <property type="project" value="TreeGrafter"/>
</dbReference>
<dbReference type="GO" id="GO:0097729">
    <property type="term" value="C:9+2 motile cilium"/>
    <property type="evidence" value="ECO:0007669"/>
    <property type="project" value="TreeGrafter"/>
</dbReference>
<organism evidence="1 2">
    <name type="scientific">Knipowitschia caucasica</name>
    <name type="common">Caucasian dwarf goby</name>
    <name type="synonym">Pomatoschistus caucasicus</name>
    <dbReference type="NCBI Taxonomy" id="637954"/>
    <lineage>
        <taxon>Eukaryota</taxon>
        <taxon>Metazoa</taxon>
        <taxon>Chordata</taxon>
        <taxon>Craniata</taxon>
        <taxon>Vertebrata</taxon>
        <taxon>Euteleostomi</taxon>
        <taxon>Actinopterygii</taxon>
        <taxon>Neopterygii</taxon>
        <taxon>Teleostei</taxon>
        <taxon>Neoteleostei</taxon>
        <taxon>Acanthomorphata</taxon>
        <taxon>Gobiaria</taxon>
        <taxon>Gobiiformes</taxon>
        <taxon>Gobioidei</taxon>
        <taxon>Gobiidae</taxon>
        <taxon>Gobiinae</taxon>
        <taxon>Knipowitschia</taxon>
    </lineage>
</organism>
<sequence>MSKDVRPQFQSHTSVNWDLKHRCLQLFQQAAYKIVIRCRMNRRLVCLRKLIKEMKKAPTAEEDVKLVKYSKISAEKAFIYPHPTFSEQDDPLALDLSLLPAVSTDLTVTPSIPFFRLKVPHHYKLMDYKPVSLFEAYTSYISASLPRPLRPLRPLPAEEEPQEGAAKDSGSLLFEHEENTDGAEAKLEGFTFSFSAPDFKPIPAHPLRIFNPAPGLHAHLPVPKYLEWDPEYDLCPLPTYHRPDPDEETSVALVHPKEKEVMEDIMSWKRGFGASVSACLAKHRAHTHLQLPASLQPEDSAQFFQSVSFSLQPEDSAQFFQSVSFSLQPEDSAQFFQSVSFSLQPEDSAQFCQSVSFSLQPEDSAEFCQSVSFSLQPEDSAEFFQSVSFSLQPEDSAEFFQSVSFSLQPEDSAEFFQSVSFSLQPEDSAEFFQSVSFSLQPEDSAQFFQSVSFSLQPEDSAEFFQSVSFSLQPEDSAQFFQSVSFSLQPEDSAQFFQFPLVCSPRTHHPCVPVIPASLCPYVPVIPVSVPVIPASLCPYVPVIPVSVPVIPASLCPYVPVIPVSVPVIPASLCPYDVPVIPVSVPVSLCPCVCPCVLMSL</sequence>
<keyword evidence="2" id="KW-1185">Reference proteome</keyword>
<proteinExistence type="predicted"/>
<reference evidence="1 2" key="1">
    <citation type="submission" date="2024-04" db="EMBL/GenBank/DDBJ databases">
        <authorList>
            <person name="Waldvogel A.-M."/>
            <person name="Schoenle A."/>
        </authorList>
    </citation>
    <scope>NUCLEOTIDE SEQUENCE [LARGE SCALE GENOMIC DNA]</scope>
</reference>
<evidence type="ECO:0000313" key="1">
    <source>
        <dbReference type="EMBL" id="CAL1598823.1"/>
    </source>
</evidence>
<evidence type="ECO:0000313" key="2">
    <source>
        <dbReference type="Proteomes" id="UP001497482"/>
    </source>
</evidence>
<gene>
    <name evidence="1" type="ORF">KC01_LOCUS27185</name>
</gene>
<dbReference type="PANTHER" id="PTHR46500:SF1">
    <property type="entry name" value="CILIA- AND FLAGELLA-ASSOCIATED PROTEIN 221"/>
    <property type="match status" value="1"/>
</dbReference>
<dbReference type="InterPro" id="IPR029676">
    <property type="entry name" value="CFAP221"/>
</dbReference>
<name>A0AAV2LCE7_KNICA</name>
<protein>
    <submittedName>
        <fullName evidence="1">Uncharacterized protein</fullName>
    </submittedName>
</protein>
<dbReference type="EMBL" id="OZ035844">
    <property type="protein sequence ID" value="CAL1598823.1"/>
    <property type="molecule type" value="Genomic_DNA"/>
</dbReference>
<dbReference type="AlphaFoldDB" id="A0AAV2LCE7"/>